<sequence length="65" mass="7185">MAGRIYLVGAIVLGFSLLYFGIRLAFLNLPLASAPSKRHARHVLQATVIYLPLLFALMMSNSLRP</sequence>
<evidence type="ECO:0000313" key="2">
    <source>
        <dbReference type="EMBL" id="SPF49770.1"/>
    </source>
</evidence>
<keyword evidence="1" id="KW-1133">Transmembrane helix</keyword>
<dbReference type="AlphaFoldDB" id="A0A2U3LD61"/>
<gene>
    <name evidence="2" type="ORF">SBA1_940048</name>
</gene>
<accession>A0A2U3LD61</accession>
<protein>
    <submittedName>
        <fullName evidence="2">Uncharacterized protein</fullName>
    </submittedName>
</protein>
<evidence type="ECO:0000256" key="1">
    <source>
        <dbReference type="SAM" id="Phobius"/>
    </source>
</evidence>
<keyword evidence="1" id="KW-0812">Transmembrane</keyword>
<dbReference type="EMBL" id="OMOD01000193">
    <property type="protein sequence ID" value="SPF49770.1"/>
    <property type="molecule type" value="Genomic_DNA"/>
</dbReference>
<reference evidence="3" key="1">
    <citation type="submission" date="2018-02" db="EMBL/GenBank/DDBJ databases">
        <authorList>
            <person name="Hausmann B."/>
        </authorList>
    </citation>
    <scope>NUCLEOTIDE SEQUENCE [LARGE SCALE GENOMIC DNA]</scope>
    <source>
        <strain evidence="3">Peat soil MAG SbA1</strain>
    </source>
</reference>
<dbReference type="OrthoDB" id="9814417at2"/>
<evidence type="ECO:0000313" key="3">
    <source>
        <dbReference type="Proteomes" id="UP000238701"/>
    </source>
</evidence>
<feature type="transmembrane region" description="Helical" evidence="1">
    <location>
        <begin position="6"/>
        <end position="31"/>
    </location>
</feature>
<keyword evidence="1" id="KW-0472">Membrane</keyword>
<name>A0A2U3LD61_9BACT</name>
<organism evidence="2 3">
    <name type="scientific">Candidatus Sulfotelmatobacter kueseliae</name>
    <dbReference type="NCBI Taxonomy" id="2042962"/>
    <lineage>
        <taxon>Bacteria</taxon>
        <taxon>Pseudomonadati</taxon>
        <taxon>Acidobacteriota</taxon>
        <taxon>Terriglobia</taxon>
        <taxon>Terriglobales</taxon>
        <taxon>Candidatus Korobacteraceae</taxon>
        <taxon>Candidatus Sulfotelmatobacter</taxon>
    </lineage>
</organism>
<dbReference type="Proteomes" id="UP000238701">
    <property type="component" value="Unassembled WGS sequence"/>
</dbReference>
<feature type="transmembrane region" description="Helical" evidence="1">
    <location>
        <begin position="43"/>
        <end position="63"/>
    </location>
</feature>
<proteinExistence type="predicted"/>